<dbReference type="Proteomes" id="UP001599756">
    <property type="component" value="Unassembled WGS sequence"/>
</dbReference>
<dbReference type="EMBL" id="JBHYTS010000065">
    <property type="protein sequence ID" value="MFE1754720.1"/>
    <property type="molecule type" value="Genomic_DNA"/>
</dbReference>
<dbReference type="RefSeq" id="WP_381810341.1">
    <property type="nucleotide sequence ID" value="NZ_JBHYTS010000065.1"/>
</dbReference>
<protein>
    <submittedName>
        <fullName evidence="1">Uncharacterized protein</fullName>
    </submittedName>
</protein>
<organism evidence="1 2">
    <name type="scientific">Streptomyces anandii</name>
    <dbReference type="NCBI Taxonomy" id="285454"/>
    <lineage>
        <taxon>Bacteria</taxon>
        <taxon>Bacillati</taxon>
        <taxon>Actinomycetota</taxon>
        <taxon>Actinomycetes</taxon>
        <taxon>Kitasatosporales</taxon>
        <taxon>Streptomycetaceae</taxon>
        <taxon>Streptomyces</taxon>
    </lineage>
</organism>
<name>A0ABW6HDJ4_9ACTN</name>
<accession>A0ABW6HDJ4</accession>
<evidence type="ECO:0000313" key="1">
    <source>
        <dbReference type="EMBL" id="MFE1754720.1"/>
    </source>
</evidence>
<evidence type="ECO:0000313" key="2">
    <source>
        <dbReference type="Proteomes" id="UP001599756"/>
    </source>
</evidence>
<proteinExistence type="predicted"/>
<sequence>MAFINGADAATDGELLRGFRPWLAKRLGHGENLVWWALVQEVCAAEASAPSVAQLADEDLCNRLFSLLDEYLADDAT</sequence>
<keyword evidence="2" id="KW-1185">Reference proteome</keyword>
<gene>
    <name evidence="1" type="ORF">ACFW88_29970</name>
</gene>
<comment type="caution">
    <text evidence="1">The sequence shown here is derived from an EMBL/GenBank/DDBJ whole genome shotgun (WGS) entry which is preliminary data.</text>
</comment>
<reference evidence="1 2" key="1">
    <citation type="submission" date="2024-09" db="EMBL/GenBank/DDBJ databases">
        <title>The Natural Products Discovery Center: Release of the First 8490 Sequenced Strains for Exploring Actinobacteria Biosynthetic Diversity.</title>
        <authorList>
            <person name="Kalkreuter E."/>
            <person name="Kautsar S.A."/>
            <person name="Yang D."/>
            <person name="Bader C.D."/>
            <person name="Teijaro C.N."/>
            <person name="Fluegel L."/>
            <person name="Davis C.M."/>
            <person name="Simpson J.R."/>
            <person name="Lauterbach L."/>
            <person name="Steele A.D."/>
            <person name="Gui C."/>
            <person name="Meng S."/>
            <person name="Li G."/>
            <person name="Viehrig K."/>
            <person name="Ye F."/>
            <person name="Su P."/>
            <person name="Kiefer A.F."/>
            <person name="Nichols A."/>
            <person name="Cepeda A.J."/>
            <person name="Yan W."/>
            <person name="Fan B."/>
            <person name="Jiang Y."/>
            <person name="Adhikari A."/>
            <person name="Zheng C.-J."/>
            <person name="Schuster L."/>
            <person name="Cowan T.M."/>
            <person name="Smanski M.J."/>
            <person name="Chevrette M.G."/>
            <person name="De Carvalho L.P.S."/>
            <person name="Shen B."/>
        </authorList>
    </citation>
    <scope>NUCLEOTIDE SEQUENCE [LARGE SCALE GENOMIC DNA]</scope>
    <source>
        <strain evidence="1 2">NPDC059500</strain>
    </source>
</reference>